<keyword evidence="8" id="KW-1185">Reference proteome</keyword>
<comment type="similarity">
    <text evidence="2">Belongs to the MipA/OmpV family.</text>
</comment>
<dbReference type="AlphaFoldDB" id="A0A5S3P3J1"/>
<comment type="caution">
    <text evidence="7">The sequence shown here is derived from an EMBL/GenBank/DDBJ whole genome shotgun (WGS) entry which is preliminary data.</text>
</comment>
<reference evidence="7 8" key="1">
    <citation type="submission" date="2019-05" db="EMBL/GenBank/DDBJ databases">
        <title>Erythrobacter marisflavi sp. nov., isolated from isolated from water of an estuary environment.</title>
        <authorList>
            <person name="Yoon J.-H."/>
        </authorList>
    </citation>
    <scope>NUCLEOTIDE SEQUENCE [LARGE SCALE GENOMIC DNA]</scope>
    <source>
        <strain evidence="7 8">KEM-5</strain>
    </source>
</reference>
<comment type="subcellular location">
    <subcellularLocation>
        <location evidence="1">Cell outer membrane</location>
    </subcellularLocation>
</comment>
<dbReference type="PANTHER" id="PTHR38776:SF1">
    <property type="entry name" value="MLTA-INTERACTING PROTEIN-RELATED"/>
    <property type="match status" value="1"/>
</dbReference>
<evidence type="ECO:0000256" key="2">
    <source>
        <dbReference type="ARBA" id="ARBA00005722"/>
    </source>
</evidence>
<name>A0A5S3P3J1_9SPHN</name>
<keyword evidence="3 6" id="KW-0732">Signal</keyword>
<proteinExistence type="inferred from homology"/>
<dbReference type="PANTHER" id="PTHR38776">
    <property type="entry name" value="MLTA-INTERACTING PROTEIN-RELATED"/>
    <property type="match status" value="1"/>
</dbReference>
<keyword evidence="5" id="KW-0998">Cell outer membrane</keyword>
<evidence type="ECO:0000256" key="6">
    <source>
        <dbReference type="SAM" id="SignalP"/>
    </source>
</evidence>
<evidence type="ECO:0000313" key="8">
    <source>
        <dbReference type="Proteomes" id="UP000309668"/>
    </source>
</evidence>
<evidence type="ECO:0000256" key="5">
    <source>
        <dbReference type="ARBA" id="ARBA00023237"/>
    </source>
</evidence>
<dbReference type="Proteomes" id="UP000309668">
    <property type="component" value="Unassembled WGS sequence"/>
</dbReference>
<protein>
    <submittedName>
        <fullName evidence="7">MipA/OmpV family protein</fullName>
    </submittedName>
</protein>
<evidence type="ECO:0000256" key="1">
    <source>
        <dbReference type="ARBA" id="ARBA00004442"/>
    </source>
</evidence>
<dbReference type="Pfam" id="PF06629">
    <property type="entry name" value="MipA"/>
    <property type="match status" value="1"/>
</dbReference>
<evidence type="ECO:0000256" key="3">
    <source>
        <dbReference type="ARBA" id="ARBA00022729"/>
    </source>
</evidence>
<dbReference type="OrthoDB" id="5462484at2"/>
<feature type="chain" id="PRO_5024380980" evidence="6">
    <location>
        <begin position="23"/>
        <end position="290"/>
    </location>
</feature>
<gene>
    <name evidence="7" type="ORF">FEV51_09660</name>
</gene>
<dbReference type="EMBL" id="VCAO01000004">
    <property type="protein sequence ID" value="TMM47323.1"/>
    <property type="molecule type" value="Genomic_DNA"/>
</dbReference>
<organism evidence="7 8">
    <name type="scientific">Qipengyuania marisflavi</name>
    <dbReference type="NCBI Taxonomy" id="2486356"/>
    <lineage>
        <taxon>Bacteria</taxon>
        <taxon>Pseudomonadati</taxon>
        <taxon>Pseudomonadota</taxon>
        <taxon>Alphaproteobacteria</taxon>
        <taxon>Sphingomonadales</taxon>
        <taxon>Erythrobacteraceae</taxon>
        <taxon>Qipengyuania</taxon>
    </lineage>
</organism>
<keyword evidence="4" id="KW-0472">Membrane</keyword>
<accession>A0A5S3P3J1</accession>
<evidence type="ECO:0000313" key="7">
    <source>
        <dbReference type="EMBL" id="TMM47323.1"/>
    </source>
</evidence>
<sequence>MKSAFSGAAALALIAISAPLAAQEAGNSETTPDSYEGTVFDGDWLTVGIGGAYSTSYRGSDDYVFSPIPLIQGSFGGVSFNPRPAGLALDFIPDEDGQIAFSAGIAAKMNRNRASQIKDPVVKLYGEKDTAIEVGPTFGVKFPGLLNPYDSLSFNVDALWDVAGAHKGMTVSPSVAYFTPLSRGVAVSLSLSANHVDDDYADYYYSVPVLNTLLPADTLPGYQAKGGFESMGVNLLVGYDLDGNVTNGGAALFAIGGYSRLLNDAKRTPFTSIRGSADQFFVGAGIGYTF</sequence>
<dbReference type="InterPro" id="IPR010583">
    <property type="entry name" value="MipA"/>
</dbReference>
<dbReference type="RefSeq" id="WP_138618377.1">
    <property type="nucleotide sequence ID" value="NZ_VCAO01000004.1"/>
</dbReference>
<evidence type="ECO:0000256" key="4">
    <source>
        <dbReference type="ARBA" id="ARBA00023136"/>
    </source>
</evidence>
<dbReference type="GO" id="GO:0009279">
    <property type="term" value="C:cell outer membrane"/>
    <property type="evidence" value="ECO:0007669"/>
    <property type="project" value="UniProtKB-SubCell"/>
</dbReference>
<feature type="signal peptide" evidence="6">
    <location>
        <begin position="1"/>
        <end position="22"/>
    </location>
</feature>